<dbReference type="GO" id="GO:0016757">
    <property type="term" value="F:glycosyltransferase activity"/>
    <property type="evidence" value="ECO:0007669"/>
    <property type="project" value="InterPro"/>
</dbReference>
<dbReference type="PANTHER" id="PTHR45947">
    <property type="entry name" value="SULFOQUINOVOSYL TRANSFERASE SQD2"/>
    <property type="match status" value="1"/>
</dbReference>
<dbReference type="SUPFAM" id="SSF53756">
    <property type="entry name" value="UDP-Glycosyltransferase/glycogen phosphorylase"/>
    <property type="match status" value="1"/>
</dbReference>
<evidence type="ECO:0000259" key="1">
    <source>
        <dbReference type="Pfam" id="PF00534"/>
    </source>
</evidence>
<reference evidence="3" key="1">
    <citation type="journal article" date="2020" name="mSystems">
        <title>Genome- and Community-Level Interaction Insights into Carbon Utilization and Element Cycling Functions of Hydrothermarchaeota in Hydrothermal Sediment.</title>
        <authorList>
            <person name="Zhou Z."/>
            <person name="Liu Y."/>
            <person name="Xu W."/>
            <person name="Pan J."/>
            <person name="Luo Z.H."/>
            <person name="Li M."/>
        </authorList>
    </citation>
    <scope>NUCLEOTIDE SEQUENCE [LARGE SCALE GENOMIC DNA]</scope>
    <source>
        <strain evidence="3">SpSt-143</strain>
    </source>
</reference>
<dbReference type="Pfam" id="PF13439">
    <property type="entry name" value="Glyco_transf_4"/>
    <property type="match status" value="1"/>
</dbReference>
<accession>A0A7V2B170</accession>
<keyword evidence="3" id="KW-0808">Transferase</keyword>
<dbReference type="EMBL" id="DSGB01000005">
    <property type="protein sequence ID" value="HER96416.1"/>
    <property type="molecule type" value="Genomic_DNA"/>
</dbReference>
<dbReference type="Pfam" id="PF00534">
    <property type="entry name" value="Glycos_transf_1"/>
    <property type="match status" value="1"/>
</dbReference>
<organism evidence="3">
    <name type="scientific">Rhodothermus marinus</name>
    <name type="common">Rhodothermus obamensis</name>
    <dbReference type="NCBI Taxonomy" id="29549"/>
    <lineage>
        <taxon>Bacteria</taxon>
        <taxon>Pseudomonadati</taxon>
        <taxon>Rhodothermota</taxon>
        <taxon>Rhodothermia</taxon>
        <taxon>Rhodothermales</taxon>
        <taxon>Rhodothermaceae</taxon>
        <taxon>Rhodothermus</taxon>
    </lineage>
</organism>
<protein>
    <submittedName>
        <fullName evidence="3">Glycosyltransferase family 4 protein</fullName>
    </submittedName>
</protein>
<dbReference type="CDD" id="cd03804">
    <property type="entry name" value="GT4_WbaZ-like"/>
    <property type="match status" value="1"/>
</dbReference>
<proteinExistence type="predicted"/>
<evidence type="ECO:0000259" key="2">
    <source>
        <dbReference type="Pfam" id="PF13439"/>
    </source>
</evidence>
<sequence length="408" mass="46689">MQVHARVFDTEQAAFGLAAQRVAIVHDWLPVYAGAERVLEHMLQVLPQAELFSLIEFLPEEQRAFLQGRPVRTSFIQRLPFARRAYRYYLPLAPLAIEQFDLRGYEVVISSSYVVAKGVLTTAEQLHISYVHSPIRYAWDLYFQYLEEGGLRRGMRSMLARLILHYLRLFDATAASRPDVLVANSRHVARRIWKTYRRRAHVIYPPVDTMAFTPCAEKEDYYVTVSRLVPYKRVDLIVQAFARMPRRKLVVIGDGPEFDRIARLATPNVELLGYQPFEQVRAYLQHARAFVFAAEEDFGIVPVEAQACGTPVIAYGRGGVRESVIEGETGVFFDAQTPEALCAAVETFEQLAPRLSVTRIREQAERFDAARFRQAFGQLVARCSQKFFARRYQPMGQFYEACACNGRG</sequence>
<feature type="domain" description="Glycosyl transferase family 1" evidence="1">
    <location>
        <begin position="216"/>
        <end position="352"/>
    </location>
</feature>
<name>A0A7V2B170_RHOMR</name>
<comment type="caution">
    <text evidence="3">The sequence shown here is derived from an EMBL/GenBank/DDBJ whole genome shotgun (WGS) entry which is preliminary data.</text>
</comment>
<dbReference type="InterPro" id="IPR050194">
    <property type="entry name" value="Glycosyltransferase_grp1"/>
</dbReference>
<dbReference type="AlphaFoldDB" id="A0A7V2B170"/>
<dbReference type="InterPro" id="IPR028098">
    <property type="entry name" value="Glyco_trans_4-like_N"/>
</dbReference>
<evidence type="ECO:0000313" key="3">
    <source>
        <dbReference type="EMBL" id="HER96416.1"/>
    </source>
</evidence>
<dbReference type="Gene3D" id="3.40.50.2000">
    <property type="entry name" value="Glycogen Phosphorylase B"/>
    <property type="match status" value="2"/>
</dbReference>
<gene>
    <name evidence="3" type="ORF">ENO59_07850</name>
</gene>
<dbReference type="InterPro" id="IPR001296">
    <property type="entry name" value="Glyco_trans_1"/>
</dbReference>
<feature type="domain" description="Glycosyltransferase subfamily 4-like N-terminal" evidence="2">
    <location>
        <begin position="34"/>
        <end position="209"/>
    </location>
</feature>
<dbReference type="PANTHER" id="PTHR45947:SF3">
    <property type="entry name" value="SULFOQUINOVOSYL TRANSFERASE SQD2"/>
    <property type="match status" value="1"/>
</dbReference>